<protein>
    <submittedName>
        <fullName evidence="1">Uncharacterized protein</fullName>
    </submittedName>
</protein>
<comment type="caution">
    <text evidence="1">The sequence shown here is derived from an EMBL/GenBank/DDBJ whole genome shotgun (WGS) entry which is preliminary data.</text>
</comment>
<accession>A0A094PTT9</accession>
<organism evidence="1">
    <name type="scientific">freshwater metagenome</name>
    <dbReference type="NCBI Taxonomy" id="449393"/>
    <lineage>
        <taxon>unclassified sequences</taxon>
        <taxon>metagenomes</taxon>
        <taxon>ecological metagenomes</taxon>
    </lineage>
</organism>
<reference evidence="1" key="1">
    <citation type="submission" date="2014-06" db="EMBL/GenBank/DDBJ databases">
        <title>Key roles for freshwater Actinobacteria revealed by deep metagenomic sequencing.</title>
        <authorList>
            <person name="Ghai R."/>
            <person name="Mizuno C.M."/>
            <person name="Picazo A."/>
            <person name="Camacho A."/>
            <person name="Rodriguez-Valera F."/>
        </authorList>
    </citation>
    <scope>NUCLEOTIDE SEQUENCE</scope>
</reference>
<dbReference type="AlphaFoldDB" id="A0A094PTT9"/>
<gene>
    <name evidence="1" type="ORF">GM51_20640</name>
</gene>
<feature type="non-terminal residue" evidence="1">
    <location>
        <position position="135"/>
    </location>
</feature>
<sequence length="135" mass="14747">MQFRNMKIIGVLLVLLVNLVGAQPALAVNPQDTAYSTNIDKYYNSVIVVEVAKFGKLLDQPAYYSARTSAKYKAWVKQVNSSGSKISAAYSKLAALTTGPSYTKSDALLKIYSASSLNFYATYKKALAKKKSMEA</sequence>
<evidence type="ECO:0000313" key="1">
    <source>
        <dbReference type="EMBL" id="KGA13099.1"/>
    </source>
</evidence>
<proteinExistence type="predicted"/>
<dbReference type="EMBL" id="JNSL01000201">
    <property type="protein sequence ID" value="KGA13099.1"/>
    <property type="molecule type" value="Genomic_DNA"/>
</dbReference>
<name>A0A094PTT9_9ZZZZ</name>